<feature type="compositionally biased region" description="Basic residues" evidence="1">
    <location>
        <begin position="9"/>
        <end position="24"/>
    </location>
</feature>
<accession>A0A0D3J897</accession>
<evidence type="ECO:0000259" key="2">
    <source>
        <dbReference type="Pfam" id="PF03407"/>
    </source>
</evidence>
<dbReference type="GO" id="GO:0052636">
    <property type="term" value="F:arabinosyltransferase activity"/>
    <property type="evidence" value="ECO:0007669"/>
    <property type="project" value="TreeGrafter"/>
</dbReference>
<dbReference type="OMA" id="IQFSTMQ"/>
<feature type="region of interest" description="Disordered" evidence="1">
    <location>
        <begin position="1"/>
        <end position="24"/>
    </location>
</feature>
<keyword evidence="4" id="KW-1185">Reference proteome</keyword>
<reference evidence="3" key="2">
    <citation type="submission" date="2024-10" db="UniProtKB">
        <authorList>
            <consortium name="EnsemblProtists"/>
        </authorList>
    </citation>
    <scope>IDENTIFICATION</scope>
</reference>
<feature type="domain" description="Nucleotide-diphospho-sugar transferase" evidence="2">
    <location>
        <begin position="124"/>
        <end position="359"/>
    </location>
</feature>
<reference evidence="4" key="1">
    <citation type="journal article" date="2013" name="Nature">
        <title>Pan genome of the phytoplankton Emiliania underpins its global distribution.</title>
        <authorList>
            <person name="Read B.A."/>
            <person name="Kegel J."/>
            <person name="Klute M.J."/>
            <person name="Kuo A."/>
            <person name="Lefebvre S.C."/>
            <person name="Maumus F."/>
            <person name="Mayer C."/>
            <person name="Miller J."/>
            <person name="Monier A."/>
            <person name="Salamov A."/>
            <person name="Young J."/>
            <person name="Aguilar M."/>
            <person name="Claverie J.M."/>
            <person name="Frickenhaus S."/>
            <person name="Gonzalez K."/>
            <person name="Herman E.K."/>
            <person name="Lin Y.C."/>
            <person name="Napier J."/>
            <person name="Ogata H."/>
            <person name="Sarno A.F."/>
            <person name="Shmutz J."/>
            <person name="Schroeder D."/>
            <person name="de Vargas C."/>
            <person name="Verret F."/>
            <person name="von Dassow P."/>
            <person name="Valentin K."/>
            <person name="Van de Peer Y."/>
            <person name="Wheeler G."/>
            <person name="Dacks J.B."/>
            <person name="Delwiche C.F."/>
            <person name="Dyhrman S.T."/>
            <person name="Glockner G."/>
            <person name="John U."/>
            <person name="Richards T."/>
            <person name="Worden A.Z."/>
            <person name="Zhang X."/>
            <person name="Grigoriev I.V."/>
            <person name="Allen A.E."/>
            <person name="Bidle K."/>
            <person name="Borodovsky M."/>
            <person name="Bowler C."/>
            <person name="Brownlee C."/>
            <person name="Cock J.M."/>
            <person name="Elias M."/>
            <person name="Gladyshev V.N."/>
            <person name="Groth M."/>
            <person name="Guda C."/>
            <person name="Hadaegh A."/>
            <person name="Iglesias-Rodriguez M.D."/>
            <person name="Jenkins J."/>
            <person name="Jones B.M."/>
            <person name="Lawson T."/>
            <person name="Leese F."/>
            <person name="Lindquist E."/>
            <person name="Lobanov A."/>
            <person name="Lomsadze A."/>
            <person name="Malik S.B."/>
            <person name="Marsh M.E."/>
            <person name="Mackinder L."/>
            <person name="Mock T."/>
            <person name="Mueller-Roeber B."/>
            <person name="Pagarete A."/>
            <person name="Parker M."/>
            <person name="Probert I."/>
            <person name="Quesneville H."/>
            <person name="Raines C."/>
            <person name="Rensing S.A."/>
            <person name="Riano-Pachon D.M."/>
            <person name="Richier S."/>
            <person name="Rokitta S."/>
            <person name="Shiraiwa Y."/>
            <person name="Soanes D.M."/>
            <person name="van der Giezen M."/>
            <person name="Wahlund T.M."/>
            <person name="Williams B."/>
            <person name="Wilson W."/>
            <person name="Wolfe G."/>
            <person name="Wurch L.L."/>
        </authorList>
    </citation>
    <scope>NUCLEOTIDE SEQUENCE</scope>
</reference>
<sequence>MPKPEAHRAGKQRGGRGAWRRRHRGMAAKEVGAEGGSVVPNASWWSDEQVMLPGGLMCPKPPPYAAAKPQLPTGLASAETPRLTAELAKKHASKDNLLIATYVNFNRLDFALTLVMHLLAMGNPHYLVGAMDDQVGHALASRGVNTFFMSTGLTTRDTGWGTPAFRQLGLHKANLVLELARTGVDCLTVDADALLLRDPFPYLRALPDADVLTSSDYLVATNGYADEGLEGRSAFGAAFNIGYIFVRATAVEFVKRWSKACHRDPNAWDQNLFKSILHSGGRRGRSSAPTAAKPGNPRLQPMFTTSEGRQLMVGVLPVSLFASGHTHFVSRMAHLMHTTPYMVHTTFQYGGAQGKRHRLREGGRGWVGMMWEDGPEYYAKPQFLAYELDLPYSLVYPNGGKPGSDGTVPFGQRTTVEQHFALVHHQLRQLRNALALAQATGRVLILPRLVCGLDRAWMPHSGIFPGSAARLPLLDCPADHVIDLERIGRPEELLREHSFLCNPRTPASVVRLAAVPDYRALLTTSREALDFERRHASWGSLWCCNRPPNGRGPGHIWYDLFADVVPHTDRHNRRWEGPWVPKMGP</sequence>
<dbReference type="eggNOG" id="ENOG502QSJ9">
    <property type="taxonomic scope" value="Eukaryota"/>
</dbReference>
<protein>
    <recommendedName>
        <fullName evidence="2">Nucleotide-diphospho-sugar transferase domain-containing protein</fullName>
    </recommendedName>
</protein>
<evidence type="ECO:0000313" key="4">
    <source>
        <dbReference type="Proteomes" id="UP000013827"/>
    </source>
</evidence>
<organism evidence="3 4">
    <name type="scientific">Emiliania huxleyi (strain CCMP1516)</name>
    <dbReference type="NCBI Taxonomy" id="280463"/>
    <lineage>
        <taxon>Eukaryota</taxon>
        <taxon>Haptista</taxon>
        <taxon>Haptophyta</taxon>
        <taxon>Prymnesiophyceae</taxon>
        <taxon>Isochrysidales</taxon>
        <taxon>Noelaerhabdaceae</taxon>
        <taxon>Emiliania</taxon>
    </lineage>
</organism>
<dbReference type="PANTHER" id="PTHR46936:SF1">
    <property type="entry name" value="ARABINOSYLTRANSFERASE XEG113"/>
    <property type="match status" value="1"/>
</dbReference>
<dbReference type="Proteomes" id="UP000013827">
    <property type="component" value="Unassembled WGS sequence"/>
</dbReference>
<evidence type="ECO:0000313" key="3">
    <source>
        <dbReference type="EnsemblProtists" id="EOD19732"/>
    </source>
</evidence>
<dbReference type="InterPro" id="IPR005069">
    <property type="entry name" value="Nucl-diP-sugar_transferase"/>
</dbReference>
<dbReference type="GO" id="GO:0005794">
    <property type="term" value="C:Golgi apparatus"/>
    <property type="evidence" value="ECO:0007669"/>
    <property type="project" value="TreeGrafter"/>
</dbReference>
<dbReference type="PANTHER" id="PTHR46936">
    <property type="entry name" value="ARABINOSYLTRANSFERASE XEG113"/>
    <property type="match status" value="1"/>
</dbReference>
<dbReference type="EnsemblProtists" id="EOD19732">
    <property type="protein sequence ID" value="EOD19732"/>
    <property type="gene ID" value="EMIHUDRAFT_117868"/>
</dbReference>
<dbReference type="GeneID" id="17265300"/>
<dbReference type="HOGENOM" id="CLU_024474_0_0_1"/>
<dbReference type="AlphaFoldDB" id="A0A0D3J897"/>
<dbReference type="STRING" id="2903.R1CBJ9"/>
<feature type="region of interest" description="Disordered" evidence="1">
    <location>
        <begin position="279"/>
        <end position="300"/>
    </location>
</feature>
<dbReference type="Pfam" id="PF03407">
    <property type="entry name" value="Nucleotid_trans"/>
    <property type="match status" value="1"/>
</dbReference>
<dbReference type="RefSeq" id="XP_005772161.1">
    <property type="nucleotide sequence ID" value="XM_005772104.1"/>
</dbReference>
<dbReference type="InterPro" id="IPR053250">
    <property type="entry name" value="Glycosyltransferase_77"/>
</dbReference>
<dbReference type="KEGG" id="ehx:EMIHUDRAFT_117868"/>
<name>A0A0D3J897_EMIH1</name>
<proteinExistence type="predicted"/>
<evidence type="ECO:0000256" key="1">
    <source>
        <dbReference type="SAM" id="MobiDB-lite"/>
    </source>
</evidence>
<dbReference type="PaxDb" id="2903-EOD19732"/>